<proteinExistence type="predicted"/>
<dbReference type="Proteomes" id="UP000501830">
    <property type="component" value="Chromosome"/>
</dbReference>
<evidence type="ECO:0000259" key="8">
    <source>
        <dbReference type="Pfam" id="PF04024"/>
    </source>
</evidence>
<evidence type="ECO:0000256" key="7">
    <source>
        <dbReference type="SAM" id="Phobius"/>
    </source>
</evidence>
<evidence type="ECO:0000256" key="6">
    <source>
        <dbReference type="SAM" id="MobiDB-lite"/>
    </source>
</evidence>
<keyword evidence="2" id="KW-1003">Cell membrane</keyword>
<feature type="region of interest" description="Disordered" evidence="6">
    <location>
        <begin position="62"/>
        <end position="101"/>
    </location>
</feature>
<evidence type="ECO:0000256" key="5">
    <source>
        <dbReference type="ARBA" id="ARBA00023136"/>
    </source>
</evidence>
<keyword evidence="5 7" id="KW-0472">Membrane</keyword>
<name>A0A6G7WGR6_9LACT</name>
<dbReference type="PANTHER" id="PTHR33885:SF3">
    <property type="entry name" value="PHAGE SHOCK PROTEIN C"/>
    <property type="match status" value="1"/>
</dbReference>
<dbReference type="GeneID" id="94552595"/>
<organism evidence="9 10">
    <name type="scientific">Jeotgalibaca porci</name>
    <dbReference type="NCBI Taxonomy" id="1868793"/>
    <lineage>
        <taxon>Bacteria</taxon>
        <taxon>Bacillati</taxon>
        <taxon>Bacillota</taxon>
        <taxon>Bacilli</taxon>
        <taxon>Lactobacillales</taxon>
        <taxon>Carnobacteriaceae</taxon>
        <taxon>Jeotgalibaca</taxon>
    </lineage>
</organism>
<dbReference type="InterPro" id="IPR052027">
    <property type="entry name" value="PspC"/>
</dbReference>
<feature type="compositionally biased region" description="Basic and acidic residues" evidence="6">
    <location>
        <begin position="62"/>
        <end position="71"/>
    </location>
</feature>
<dbReference type="EMBL" id="CP049889">
    <property type="protein sequence ID" value="QIK51442.1"/>
    <property type="molecule type" value="Genomic_DNA"/>
</dbReference>
<dbReference type="RefSeq" id="WP_166062498.1">
    <property type="nucleotide sequence ID" value="NZ_CP049889.1"/>
</dbReference>
<dbReference type="PANTHER" id="PTHR33885">
    <property type="entry name" value="PHAGE SHOCK PROTEIN C"/>
    <property type="match status" value="1"/>
</dbReference>
<dbReference type="GO" id="GO:0005886">
    <property type="term" value="C:plasma membrane"/>
    <property type="evidence" value="ECO:0007669"/>
    <property type="project" value="UniProtKB-SubCell"/>
</dbReference>
<protein>
    <submittedName>
        <fullName evidence="9">PspC domain-containing protein</fullName>
    </submittedName>
</protein>
<keyword evidence="4 7" id="KW-1133">Transmembrane helix</keyword>
<dbReference type="InterPro" id="IPR007168">
    <property type="entry name" value="Phageshock_PspC_N"/>
</dbReference>
<feature type="transmembrane region" description="Helical" evidence="7">
    <location>
        <begin position="33"/>
        <end position="56"/>
    </location>
</feature>
<evidence type="ECO:0000256" key="3">
    <source>
        <dbReference type="ARBA" id="ARBA00022692"/>
    </source>
</evidence>
<evidence type="ECO:0000256" key="4">
    <source>
        <dbReference type="ARBA" id="ARBA00022989"/>
    </source>
</evidence>
<dbReference type="KEGG" id="jpo:G7058_04840"/>
<dbReference type="AlphaFoldDB" id="A0A6G7WGR6"/>
<comment type="subcellular location">
    <subcellularLocation>
        <location evidence="1">Cell membrane</location>
        <topology evidence="1">Single-pass membrane protein</topology>
    </subcellularLocation>
</comment>
<dbReference type="Pfam" id="PF04024">
    <property type="entry name" value="PspC"/>
    <property type="match status" value="1"/>
</dbReference>
<feature type="compositionally biased region" description="Basic and acidic residues" evidence="6">
    <location>
        <begin position="81"/>
        <end position="93"/>
    </location>
</feature>
<keyword evidence="10" id="KW-1185">Reference proteome</keyword>
<reference evidence="9 10" key="1">
    <citation type="journal article" date="2017" name="Int. J. Syst. Evol. Microbiol.">
        <title>Jeotgalibaca porci sp. nov. and Jeotgalibaca arthritidis sp. nov., isolated from pigs, and emended description of the genus Jeotgalibaca.</title>
        <authorList>
            <person name="Zamora L."/>
            <person name="Perez-Sancho M."/>
            <person name="Dominguez L."/>
            <person name="Fernandez-Garayzabal J.F."/>
            <person name="Vela A.I."/>
        </authorList>
    </citation>
    <scope>NUCLEOTIDE SEQUENCE [LARGE SCALE GENOMIC DNA]</scope>
    <source>
        <strain evidence="9 10">CCUG 69148</strain>
    </source>
</reference>
<sequence>MKKLTKSARDRQVSGVLGGLAEYFGIDSTIVRIVFLIFAFAGVGSPIFLYFLLALLMPEPDRSNRDQEWYAKRGKSTTRRAPKEVKPLPKEDKDTDDWSDF</sequence>
<feature type="domain" description="Phage shock protein PspC N-terminal" evidence="8">
    <location>
        <begin position="2"/>
        <end position="59"/>
    </location>
</feature>
<evidence type="ECO:0000256" key="1">
    <source>
        <dbReference type="ARBA" id="ARBA00004162"/>
    </source>
</evidence>
<accession>A0A6G7WGR6</accession>
<evidence type="ECO:0000313" key="10">
    <source>
        <dbReference type="Proteomes" id="UP000501830"/>
    </source>
</evidence>
<evidence type="ECO:0000256" key="2">
    <source>
        <dbReference type="ARBA" id="ARBA00022475"/>
    </source>
</evidence>
<gene>
    <name evidence="9" type="ORF">G7058_04840</name>
</gene>
<evidence type="ECO:0000313" key="9">
    <source>
        <dbReference type="EMBL" id="QIK51442.1"/>
    </source>
</evidence>
<keyword evidence="3 7" id="KW-0812">Transmembrane</keyword>